<evidence type="ECO:0000313" key="3">
    <source>
        <dbReference type="Proteomes" id="UP000199400"/>
    </source>
</evidence>
<dbReference type="InterPro" id="IPR046298">
    <property type="entry name" value="DUF6335"/>
</dbReference>
<feature type="compositionally biased region" description="Acidic residues" evidence="1">
    <location>
        <begin position="34"/>
        <end position="47"/>
    </location>
</feature>
<organism evidence="2 3">
    <name type="scientific">Nannocystis exedens</name>
    <dbReference type="NCBI Taxonomy" id="54"/>
    <lineage>
        <taxon>Bacteria</taxon>
        <taxon>Pseudomonadati</taxon>
        <taxon>Myxococcota</taxon>
        <taxon>Polyangia</taxon>
        <taxon>Nannocystales</taxon>
        <taxon>Nannocystaceae</taxon>
        <taxon>Nannocystis</taxon>
    </lineage>
</organism>
<evidence type="ECO:0000256" key="1">
    <source>
        <dbReference type="SAM" id="MobiDB-lite"/>
    </source>
</evidence>
<feature type="compositionally biased region" description="Basic and acidic residues" evidence="1">
    <location>
        <begin position="144"/>
        <end position="167"/>
    </location>
</feature>
<dbReference type="EMBL" id="FOMX01000014">
    <property type="protein sequence ID" value="SFE46366.1"/>
    <property type="molecule type" value="Genomic_DNA"/>
</dbReference>
<keyword evidence="3" id="KW-1185">Reference proteome</keyword>
<evidence type="ECO:0000313" key="2">
    <source>
        <dbReference type="EMBL" id="SFE46366.1"/>
    </source>
</evidence>
<proteinExistence type="predicted"/>
<dbReference type="STRING" id="54.SAMN02745121_04324"/>
<sequence length="167" mass="18255">MKKRRSSARIEPVADPERLAEKTVREYGASPDELVTEGEEGEGDEDVEPPHDSSLTAIAAETLRSGVYPERTLEKVPGQDDVLRAGDPDVDPLDNLFSGEELPGASDPTPDQNNVDEIGRAAGLDEEDDDRLAGEGLRTPAEILDERDARRWELDPRSSGRPGDKRP</sequence>
<feature type="compositionally biased region" description="Basic and acidic residues" evidence="1">
    <location>
        <begin position="15"/>
        <end position="25"/>
    </location>
</feature>
<dbReference type="OrthoDB" id="574580at2"/>
<accession>A0A1I2AR91</accession>
<gene>
    <name evidence="2" type="ORF">SAMN02745121_04324</name>
</gene>
<name>A0A1I2AR91_9BACT</name>
<dbReference type="AlphaFoldDB" id="A0A1I2AR91"/>
<protein>
    <submittedName>
        <fullName evidence="2">Uncharacterized protein</fullName>
    </submittedName>
</protein>
<dbReference type="Proteomes" id="UP000199400">
    <property type="component" value="Unassembled WGS sequence"/>
</dbReference>
<feature type="compositionally biased region" description="Basic and acidic residues" evidence="1">
    <location>
        <begin position="71"/>
        <end position="87"/>
    </location>
</feature>
<reference evidence="3" key="1">
    <citation type="submission" date="2016-10" db="EMBL/GenBank/DDBJ databases">
        <authorList>
            <person name="Varghese N."/>
            <person name="Submissions S."/>
        </authorList>
    </citation>
    <scope>NUCLEOTIDE SEQUENCE [LARGE SCALE GENOMIC DNA]</scope>
    <source>
        <strain evidence="3">ATCC 25963</strain>
    </source>
</reference>
<dbReference type="Pfam" id="PF19861">
    <property type="entry name" value="DUF6335"/>
    <property type="match status" value="1"/>
</dbReference>
<dbReference type="RefSeq" id="WP_096331975.1">
    <property type="nucleotide sequence ID" value="NZ_FOMX01000014.1"/>
</dbReference>
<feature type="region of interest" description="Disordered" evidence="1">
    <location>
        <begin position="1"/>
        <end position="167"/>
    </location>
</feature>